<dbReference type="SUPFAM" id="SSF48173">
    <property type="entry name" value="Cryptochrome/photolyase FAD-binding domain"/>
    <property type="match status" value="1"/>
</dbReference>
<feature type="compositionally biased region" description="Basic and acidic residues" evidence="7">
    <location>
        <begin position="1"/>
        <end position="13"/>
    </location>
</feature>
<evidence type="ECO:0000256" key="3">
    <source>
        <dbReference type="ARBA" id="ARBA00022991"/>
    </source>
</evidence>
<dbReference type="InterPro" id="IPR002081">
    <property type="entry name" value="Cryptochrome/DNA_photolyase_1"/>
</dbReference>
<keyword evidence="3 6" id="KW-0157">Chromophore</keyword>
<dbReference type="EMBL" id="CP021121">
    <property type="protein sequence ID" value="ARQ69643.1"/>
    <property type="molecule type" value="Genomic_DNA"/>
</dbReference>
<dbReference type="Gene3D" id="1.10.579.10">
    <property type="entry name" value="DNA Cyclobutane Dipyrimidine Photolyase, subunit A, domain 3"/>
    <property type="match status" value="1"/>
</dbReference>
<feature type="binding site" evidence="4">
    <location>
        <position position="278"/>
    </location>
    <ligand>
        <name>FAD</name>
        <dbReference type="ChEBI" id="CHEBI:57692"/>
    </ligand>
</feature>
<protein>
    <submittedName>
        <fullName evidence="9">Deoxyribodipyrimidine photolyase</fullName>
    </submittedName>
</protein>
<feature type="domain" description="Photolyase/cryptochrome alpha/beta" evidence="8">
    <location>
        <begin position="61"/>
        <end position="190"/>
    </location>
</feature>
<dbReference type="Gene3D" id="3.40.50.620">
    <property type="entry name" value="HUPs"/>
    <property type="match status" value="1"/>
</dbReference>
<sequence>MSRDRERAQHEGTKGGGTGGERTSGAKGSGTGGTGSKEAKGGKSAKHEGGKGANGANGARAVSVALFTADLRLRDNPVLHGALRDAPEVVPLFVVDDGVRAAGFRVPNRAAFLADCLADLDAALRERGGRLVVARGDVVAETCRVAAAVGAATVHLAADVSGYAARREERLRVALAADGRRLTVHDGTVTAVPPGAIAPQGKDHFAVFSPYFRRWDAMSLRDVLRAPRTVRVPEVRSARLPTAPGLASGTPSPGLPEGGESAARRRLRAWERGPLDAYADRHDDLAGDATSRLSPYLHFGCVSANELVHRARRHGGAGADAFVRQLAWRDFHHQVLAARPDAAHRDYRDRRSEPWRNTDALAGAVTAWREGRTGFPVVDAAMRQLAHEGWMHNRGRLLVASFLTKTLNVHWRVGARHFLDLLVDGDLANNQLNWQWVAGTGNDTRPNRVLNPLSQARRFDPRGDYVRRWVPELAGIEGRAVHRPWRLDADLDYPDPIVEPW</sequence>
<keyword evidence="9" id="KW-0456">Lyase</keyword>
<evidence type="ECO:0000259" key="8">
    <source>
        <dbReference type="PROSITE" id="PS51645"/>
    </source>
</evidence>
<dbReference type="SUPFAM" id="SSF52425">
    <property type="entry name" value="Cryptochrome/photolyase, N-terminal domain"/>
    <property type="match status" value="1"/>
</dbReference>
<dbReference type="GO" id="GO:0009416">
    <property type="term" value="P:response to light stimulus"/>
    <property type="evidence" value="ECO:0007669"/>
    <property type="project" value="TreeGrafter"/>
</dbReference>
<dbReference type="InterPro" id="IPR018394">
    <property type="entry name" value="DNA_photolyase_1_CS_C"/>
</dbReference>
<feature type="compositionally biased region" description="Basic and acidic residues" evidence="7">
    <location>
        <begin position="37"/>
        <end position="50"/>
    </location>
</feature>
<reference evidence="9 10" key="1">
    <citation type="submission" date="2017-05" db="EMBL/GenBank/DDBJ databases">
        <title>Complete genome sequence of Streptomyces sp. SCSIO 03032 revealed the diverse biosynthetic pathways for its bioactive secondary metabolites.</title>
        <authorList>
            <person name="Ma L."/>
            <person name="Zhu Y."/>
            <person name="Zhang W."/>
            <person name="Zhang G."/>
            <person name="Tian X."/>
            <person name="Zhang S."/>
            <person name="Zhang C."/>
        </authorList>
    </citation>
    <scope>NUCLEOTIDE SEQUENCE [LARGE SCALE GENOMIC DNA]</scope>
    <source>
        <strain evidence="9 10">SCSIO 03032</strain>
    </source>
</reference>
<comment type="similarity">
    <text evidence="6">Belongs to the DNA photolyase family.</text>
</comment>
<feature type="compositionally biased region" description="Gly residues" evidence="7">
    <location>
        <begin position="14"/>
        <end position="35"/>
    </location>
</feature>
<keyword evidence="2 4" id="KW-0274">FAD</keyword>
<dbReference type="InterPro" id="IPR006050">
    <property type="entry name" value="DNA_photolyase_N"/>
</dbReference>
<dbReference type="GO" id="GO:0006139">
    <property type="term" value="P:nucleobase-containing compound metabolic process"/>
    <property type="evidence" value="ECO:0007669"/>
    <property type="project" value="UniProtKB-ARBA"/>
</dbReference>
<dbReference type="GO" id="GO:0071949">
    <property type="term" value="F:FAD binding"/>
    <property type="evidence" value="ECO:0007669"/>
    <property type="project" value="TreeGrafter"/>
</dbReference>
<keyword evidence="10" id="KW-1185">Reference proteome</keyword>
<feature type="region of interest" description="Disordered" evidence="7">
    <location>
        <begin position="1"/>
        <end position="56"/>
    </location>
</feature>
<dbReference type="PANTHER" id="PTHR11455">
    <property type="entry name" value="CRYPTOCHROME"/>
    <property type="match status" value="1"/>
</dbReference>
<evidence type="ECO:0000313" key="10">
    <source>
        <dbReference type="Proteomes" id="UP000194218"/>
    </source>
</evidence>
<organism evidence="9 10">
    <name type="scientific">Streptomyces marincola</name>
    <dbReference type="NCBI Taxonomy" id="2878388"/>
    <lineage>
        <taxon>Bacteria</taxon>
        <taxon>Bacillati</taxon>
        <taxon>Actinomycetota</taxon>
        <taxon>Actinomycetes</taxon>
        <taxon>Kitasatosporales</taxon>
        <taxon>Streptomycetaceae</taxon>
        <taxon>Streptomyces</taxon>
    </lineage>
</organism>
<dbReference type="Proteomes" id="UP000194218">
    <property type="component" value="Chromosome"/>
</dbReference>
<evidence type="ECO:0000256" key="7">
    <source>
        <dbReference type="SAM" id="MobiDB-lite"/>
    </source>
</evidence>
<dbReference type="InterPro" id="IPR036155">
    <property type="entry name" value="Crypto/Photolyase_N_sf"/>
</dbReference>
<dbReference type="InterPro" id="IPR014729">
    <property type="entry name" value="Rossmann-like_a/b/a_fold"/>
</dbReference>
<dbReference type="Pfam" id="PF03441">
    <property type="entry name" value="FAD_binding_7"/>
    <property type="match status" value="1"/>
</dbReference>
<dbReference type="GO" id="GO:0006950">
    <property type="term" value="P:response to stress"/>
    <property type="evidence" value="ECO:0007669"/>
    <property type="project" value="UniProtKB-ARBA"/>
</dbReference>
<dbReference type="PANTHER" id="PTHR11455:SF9">
    <property type="entry name" value="CRYPTOCHROME CIRCADIAN CLOCK 5 ISOFORM X1"/>
    <property type="match status" value="1"/>
</dbReference>
<dbReference type="PROSITE" id="PS00394">
    <property type="entry name" value="DNA_PHOTOLYASES_1_1"/>
    <property type="match status" value="1"/>
</dbReference>
<evidence type="ECO:0000256" key="1">
    <source>
        <dbReference type="ARBA" id="ARBA00022630"/>
    </source>
</evidence>
<dbReference type="InterPro" id="IPR005101">
    <property type="entry name" value="Cryptochr/Photolyase_FAD-bd"/>
</dbReference>
<dbReference type="InterPro" id="IPR036134">
    <property type="entry name" value="Crypto/Photolyase_FAD-like_sf"/>
</dbReference>
<evidence type="ECO:0000256" key="6">
    <source>
        <dbReference type="RuleBase" id="RU004182"/>
    </source>
</evidence>
<feature type="site" description="Electron transfer via tryptophanyl radical" evidence="5">
    <location>
        <position position="355"/>
    </location>
</feature>
<dbReference type="PROSITE" id="PS51645">
    <property type="entry name" value="PHR_CRY_ALPHA_BETA"/>
    <property type="match status" value="1"/>
</dbReference>
<dbReference type="Pfam" id="PF00875">
    <property type="entry name" value="DNA_photolyase"/>
    <property type="match status" value="1"/>
</dbReference>
<dbReference type="AlphaFoldDB" id="A0A1W7CXV4"/>
<dbReference type="GO" id="GO:0003904">
    <property type="term" value="F:deoxyribodipyrimidine photo-lyase activity"/>
    <property type="evidence" value="ECO:0007669"/>
    <property type="project" value="TreeGrafter"/>
</dbReference>
<gene>
    <name evidence="9" type="ORF">CAG99_12865</name>
</gene>
<name>A0A1W7CXV4_9ACTN</name>
<evidence type="ECO:0000256" key="4">
    <source>
        <dbReference type="PIRSR" id="PIRSR602081-1"/>
    </source>
</evidence>
<dbReference type="PRINTS" id="PR00147">
    <property type="entry name" value="DNAPHOTLYASE"/>
</dbReference>
<feature type="site" description="Electron transfer via tryptophanyl radical" evidence="5">
    <location>
        <position position="434"/>
    </location>
</feature>
<dbReference type="Gene3D" id="1.25.40.80">
    <property type="match status" value="1"/>
</dbReference>
<feature type="binding site" evidence="4">
    <location>
        <begin position="424"/>
        <end position="426"/>
    </location>
    <ligand>
        <name>FAD</name>
        <dbReference type="ChEBI" id="CHEBI:57692"/>
    </ligand>
</feature>
<proteinExistence type="inferred from homology"/>
<accession>A0A1W7CXV4</accession>
<feature type="binding site" evidence="4">
    <location>
        <begin position="290"/>
        <end position="294"/>
    </location>
    <ligand>
        <name>FAD</name>
        <dbReference type="ChEBI" id="CHEBI:57692"/>
    </ligand>
</feature>
<feature type="region of interest" description="Disordered" evidence="7">
    <location>
        <begin position="241"/>
        <end position="260"/>
    </location>
</feature>
<evidence type="ECO:0000256" key="2">
    <source>
        <dbReference type="ARBA" id="ARBA00022827"/>
    </source>
</evidence>
<evidence type="ECO:0000313" key="9">
    <source>
        <dbReference type="EMBL" id="ARQ69643.1"/>
    </source>
</evidence>
<dbReference type="GO" id="GO:0003677">
    <property type="term" value="F:DNA binding"/>
    <property type="evidence" value="ECO:0007669"/>
    <property type="project" value="TreeGrafter"/>
</dbReference>
<dbReference type="RefSeq" id="WP_086159488.1">
    <property type="nucleotide sequence ID" value="NZ_CP021121.1"/>
</dbReference>
<dbReference type="KEGG" id="smao:CAG99_12865"/>
<evidence type="ECO:0000256" key="5">
    <source>
        <dbReference type="PIRSR" id="PIRSR602081-2"/>
    </source>
</evidence>
<feature type="binding site" evidence="4">
    <location>
        <position position="322"/>
    </location>
    <ligand>
        <name>FAD</name>
        <dbReference type="ChEBI" id="CHEBI:57692"/>
    </ligand>
</feature>
<dbReference type="PROSITE" id="PS00691">
    <property type="entry name" value="DNA_PHOTOLYASES_1_2"/>
    <property type="match status" value="1"/>
</dbReference>
<keyword evidence="1 4" id="KW-0285">Flavoprotein</keyword>
<comment type="cofactor">
    <cofactor evidence="4">
        <name>FAD</name>
        <dbReference type="ChEBI" id="CHEBI:57692"/>
    </cofactor>
    <text evidence="4">Binds 1 FAD per subunit.</text>
</comment>
<feature type="site" description="Electron transfer via tryptophanyl radical" evidence="5">
    <location>
        <position position="411"/>
    </location>
</feature>